<evidence type="ECO:0000256" key="6">
    <source>
        <dbReference type="ARBA" id="ARBA00050112"/>
    </source>
</evidence>
<feature type="binding site" evidence="7">
    <location>
        <position position="324"/>
    </location>
    <ligand>
        <name>Zn(2+)</name>
        <dbReference type="ChEBI" id="CHEBI:29105"/>
    </ligand>
</feature>
<dbReference type="AlphaFoldDB" id="A0A6V8MKV5"/>
<comment type="similarity">
    <text evidence="7">Belongs to the queuine tRNA-ribosyltransferase family.</text>
</comment>
<dbReference type="FunFam" id="3.20.20.105:FF:000001">
    <property type="entry name" value="Queuine tRNA-ribosyltransferase"/>
    <property type="match status" value="1"/>
</dbReference>
<dbReference type="EC" id="2.4.2.29" evidence="7"/>
<dbReference type="PANTHER" id="PTHR46499">
    <property type="entry name" value="QUEUINE TRNA-RIBOSYLTRANSFERASE"/>
    <property type="match status" value="1"/>
</dbReference>
<comment type="cofactor">
    <cofactor evidence="7">
        <name>Zn(2+)</name>
        <dbReference type="ChEBI" id="CHEBI:29105"/>
    </cofactor>
    <text evidence="7">Binds 1 zinc ion per subunit.</text>
</comment>
<protein>
    <recommendedName>
        <fullName evidence="7">Queuine tRNA-ribosyltransferase</fullName>
        <ecNumber evidence="7">2.4.2.29</ecNumber>
    </recommendedName>
    <alternativeName>
        <fullName evidence="7">Guanine insertion enzyme</fullName>
    </alternativeName>
    <alternativeName>
        <fullName evidence="7">tRNA-guanine transglycosylase</fullName>
    </alternativeName>
</protein>
<dbReference type="NCBIfam" id="TIGR00449">
    <property type="entry name" value="tgt_general"/>
    <property type="match status" value="1"/>
</dbReference>
<dbReference type="InterPro" id="IPR050076">
    <property type="entry name" value="ArchSynthase1/Queuine_TRR"/>
</dbReference>
<feature type="binding site" evidence="7">
    <location>
        <position position="209"/>
    </location>
    <ligand>
        <name>substrate</name>
    </ligand>
</feature>
<dbReference type="InterPro" id="IPR036511">
    <property type="entry name" value="TGT-like_sf"/>
</dbReference>
<dbReference type="HAMAP" id="MF_00168">
    <property type="entry name" value="Q_tRNA_Tgt"/>
    <property type="match status" value="1"/>
</dbReference>
<gene>
    <name evidence="9" type="primary">tgt-2</name>
    <name evidence="7" type="synonym">tgt</name>
    <name evidence="9" type="ORF">GMST_26880</name>
</gene>
<keyword evidence="7" id="KW-0479">Metal-binding</keyword>
<feature type="binding site" evidence="7">
    <location>
        <position position="329"/>
    </location>
    <ligand>
        <name>Zn(2+)</name>
        <dbReference type="ChEBI" id="CHEBI:29105"/>
    </ligand>
</feature>
<accession>A0A6V8MKV5</accession>
<keyword evidence="2 7" id="KW-0328">Glycosyltransferase</keyword>
<dbReference type="InterPro" id="IPR002616">
    <property type="entry name" value="tRNA_ribo_trans-like"/>
</dbReference>
<comment type="caution">
    <text evidence="9">The sequence shown here is derived from an EMBL/GenBank/DDBJ whole genome shotgun (WGS) entry which is preliminary data.</text>
</comment>
<name>A0A6V8MKV5_9BACT</name>
<feature type="region of interest" description="RNA binding; important for wobble base 34 recognition" evidence="7">
    <location>
        <begin position="291"/>
        <end position="295"/>
    </location>
</feature>
<dbReference type="GO" id="GO:0008479">
    <property type="term" value="F:tRNA-guanosine(34) queuine transglycosylase activity"/>
    <property type="evidence" value="ECO:0007669"/>
    <property type="project" value="UniProtKB-UniRule"/>
</dbReference>
<dbReference type="UniPathway" id="UPA00392"/>
<keyword evidence="5 7" id="KW-0671">Queuosine biosynthesis</keyword>
<comment type="function">
    <text evidence="7">Catalyzes the base-exchange of a guanine (G) residue with the queuine precursor 7-aminomethyl-7-deazaguanine (PreQ1) at position 34 (anticodon wobble position) in tRNAs with GU(N) anticodons (tRNA-Asp, -Asn, -His and -Tyr). Catalysis occurs through a double-displacement mechanism. The nucleophile active site attacks the C1' of nucleotide 34 to detach the guanine base from the RNA, forming a covalent enzyme-RNA intermediate. The proton acceptor active site deprotonates the incoming PreQ1, allowing a nucleophilic attack on the C1' of the ribose to form the product. After dissociation, two additional enzymatic reactions on the tRNA convert PreQ1 to queuine (Q), resulting in the hypermodified nucleoside queuosine (7-(((4,5-cis-dihydroxy-2-cyclopenten-1-yl)amino)methyl)-7-deazaguanosine).</text>
</comment>
<dbReference type="InterPro" id="IPR004803">
    <property type="entry name" value="TGT"/>
</dbReference>
<comment type="subunit">
    <text evidence="7">Homodimer. Within each dimer, one monomer is responsible for RNA recognition and catalysis, while the other monomer binds to the replacement base PreQ1.</text>
</comment>
<feature type="binding site" evidence="7">
    <location>
        <begin position="113"/>
        <end position="117"/>
    </location>
    <ligand>
        <name>substrate</name>
    </ligand>
</feature>
<organism evidence="9 10">
    <name type="scientific">Geomonas silvestris</name>
    <dbReference type="NCBI Taxonomy" id="2740184"/>
    <lineage>
        <taxon>Bacteria</taxon>
        <taxon>Pseudomonadati</taxon>
        <taxon>Thermodesulfobacteriota</taxon>
        <taxon>Desulfuromonadia</taxon>
        <taxon>Geobacterales</taxon>
        <taxon>Geobacteraceae</taxon>
        <taxon>Geomonas</taxon>
    </lineage>
</organism>
<dbReference type="SUPFAM" id="SSF51713">
    <property type="entry name" value="tRNA-guanine transglycosylase"/>
    <property type="match status" value="1"/>
</dbReference>
<evidence type="ECO:0000313" key="9">
    <source>
        <dbReference type="EMBL" id="GFO60363.1"/>
    </source>
</evidence>
<reference evidence="10" key="1">
    <citation type="submission" date="2020-06" db="EMBL/GenBank/DDBJ databases">
        <title>Draft genomic sequence of Geomonas sp. Red330.</title>
        <authorList>
            <person name="Itoh H."/>
            <person name="Zhenxing X."/>
            <person name="Ushijima N."/>
            <person name="Masuda Y."/>
            <person name="Shiratori Y."/>
            <person name="Senoo K."/>
        </authorList>
    </citation>
    <scope>NUCLEOTIDE SEQUENCE [LARGE SCALE GENOMIC DNA]</scope>
    <source>
        <strain evidence="10">Red330</strain>
    </source>
</reference>
<keyword evidence="3 7" id="KW-0808">Transferase</keyword>
<feature type="region of interest" description="RNA binding" evidence="7">
    <location>
        <begin position="267"/>
        <end position="273"/>
    </location>
</feature>
<dbReference type="PANTHER" id="PTHR46499:SF1">
    <property type="entry name" value="QUEUINE TRNA-RIBOSYLTRANSFERASE"/>
    <property type="match status" value="1"/>
</dbReference>
<feature type="binding site" evidence="7">
    <location>
        <position position="236"/>
    </location>
    <ligand>
        <name>substrate</name>
    </ligand>
</feature>
<evidence type="ECO:0000256" key="4">
    <source>
        <dbReference type="ARBA" id="ARBA00022694"/>
    </source>
</evidence>
<evidence type="ECO:0000256" key="2">
    <source>
        <dbReference type="ARBA" id="ARBA00022676"/>
    </source>
</evidence>
<comment type="catalytic activity">
    <reaction evidence="6 7">
        <text>7-aminomethyl-7-carbaguanine + guanosine(34) in tRNA = 7-aminomethyl-7-carbaguanosine(34) in tRNA + guanine</text>
        <dbReference type="Rhea" id="RHEA:24104"/>
        <dbReference type="Rhea" id="RHEA-COMP:10341"/>
        <dbReference type="Rhea" id="RHEA-COMP:10342"/>
        <dbReference type="ChEBI" id="CHEBI:16235"/>
        <dbReference type="ChEBI" id="CHEBI:58703"/>
        <dbReference type="ChEBI" id="CHEBI:74269"/>
        <dbReference type="ChEBI" id="CHEBI:82833"/>
        <dbReference type="EC" id="2.4.2.29"/>
    </reaction>
</comment>
<dbReference type="GO" id="GO:0008616">
    <property type="term" value="P:tRNA queuosine(34) biosynthetic process"/>
    <property type="evidence" value="ECO:0007669"/>
    <property type="project" value="UniProtKB-UniRule"/>
</dbReference>
<keyword evidence="4 7" id="KW-0819">tRNA processing</keyword>
<dbReference type="Pfam" id="PF01702">
    <property type="entry name" value="TGT"/>
    <property type="match status" value="1"/>
</dbReference>
<dbReference type="GO" id="GO:0046872">
    <property type="term" value="F:metal ion binding"/>
    <property type="evidence" value="ECO:0007669"/>
    <property type="project" value="UniProtKB-KW"/>
</dbReference>
<feature type="binding site" evidence="7">
    <location>
        <position position="167"/>
    </location>
    <ligand>
        <name>substrate</name>
    </ligand>
</feature>
<evidence type="ECO:0000256" key="5">
    <source>
        <dbReference type="ARBA" id="ARBA00022785"/>
    </source>
</evidence>
<evidence type="ECO:0000313" key="10">
    <source>
        <dbReference type="Proteomes" id="UP000556026"/>
    </source>
</evidence>
<evidence type="ECO:0000256" key="7">
    <source>
        <dbReference type="HAMAP-Rule" id="MF_00168"/>
    </source>
</evidence>
<dbReference type="Gene3D" id="3.20.20.105">
    <property type="entry name" value="Queuine tRNA-ribosyltransferase-like"/>
    <property type="match status" value="1"/>
</dbReference>
<evidence type="ECO:0000259" key="8">
    <source>
        <dbReference type="Pfam" id="PF01702"/>
    </source>
</evidence>
<dbReference type="EMBL" id="BLXX01000008">
    <property type="protein sequence ID" value="GFO60363.1"/>
    <property type="molecule type" value="Genomic_DNA"/>
</dbReference>
<feature type="active site" description="Nucleophile" evidence="7">
    <location>
        <position position="286"/>
    </location>
</feature>
<keyword evidence="10" id="KW-1185">Reference proteome</keyword>
<feature type="binding site" evidence="7">
    <location>
        <position position="326"/>
    </location>
    <ligand>
        <name>Zn(2+)</name>
        <dbReference type="ChEBI" id="CHEBI:29105"/>
    </ligand>
</feature>
<feature type="domain" description="tRNA-guanine(15) transglycosylase-like" evidence="8">
    <location>
        <begin position="35"/>
        <end position="387"/>
    </location>
</feature>
<feature type="binding site" evidence="7">
    <location>
        <position position="355"/>
    </location>
    <ligand>
        <name>Zn(2+)</name>
        <dbReference type="ChEBI" id="CHEBI:29105"/>
    </ligand>
</feature>
<proteinExistence type="inferred from homology"/>
<comment type="pathway">
    <text evidence="1 7">tRNA modification; tRNA-queuosine biosynthesis.</text>
</comment>
<feature type="active site" description="Proton acceptor" evidence="7">
    <location>
        <position position="113"/>
    </location>
</feature>
<sequence>MPQTGSCADTNNYVVREVRLSALTFELIAKDPGSQARLGSLTTTHGKIETPIFMPVGTQATVKAMTPEELVEVGSQIILANTYHLYLRPGHDLVARMGGLHRFMHWDRPILTDSGGFQVFSLGELRKISEEGVQFRSHIDGSKHFISPEVSVAIQEALGSDIAMCFDECPPYPAEYDYVKKSLELTTRWARRCKEAHRRPDQALFGIVQGGMHPELRRESARQIIDIGFDGYALGGLSVGEEREIMYDMMQACSDILPENGPRYIMGIGAPEDLIEGVNAGFDMFDCVMPTRNARNGALFTSTGRINIKAAIYAEDEGAIDAACDCYVCRNYSRAYLRHLYRSQEILASRLNTWHNLHFYLNLMGEVRRAIAQGRFAQFRKEFYAKRAMAEPVFG</sequence>
<evidence type="ECO:0000256" key="1">
    <source>
        <dbReference type="ARBA" id="ARBA00004691"/>
    </source>
</evidence>
<evidence type="ECO:0000256" key="3">
    <source>
        <dbReference type="ARBA" id="ARBA00022679"/>
    </source>
</evidence>
<keyword evidence="7" id="KW-0862">Zinc</keyword>
<dbReference type="GO" id="GO:0005829">
    <property type="term" value="C:cytosol"/>
    <property type="evidence" value="ECO:0007669"/>
    <property type="project" value="TreeGrafter"/>
</dbReference>
<dbReference type="Proteomes" id="UP000556026">
    <property type="component" value="Unassembled WGS sequence"/>
</dbReference>
<dbReference type="NCBIfam" id="TIGR00430">
    <property type="entry name" value="Q_tRNA_tgt"/>
    <property type="match status" value="1"/>
</dbReference>